<dbReference type="InterPro" id="IPR003439">
    <property type="entry name" value="ABC_transporter-like_ATP-bd"/>
</dbReference>
<evidence type="ECO:0000256" key="1">
    <source>
        <dbReference type="ARBA" id="ARBA00005417"/>
    </source>
</evidence>
<dbReference type="Pfam" id="PF00005">
    <property type="entry name" value="ABC_tran"/>
    <property type="match status" value="1"/>
</dbReference>
<dbReference type="GO" id="GO:0016887">
    <property type="term" value="F:ATP hydrolysis activity"/>
    <property type="evidence" value="ECO:0007669"/>
    <property type="project" value="InterPro"/>
</dbReference>
<dbReference type="PANTHER" id="PTHR42798:SF7">
    <property type="entry name" value="ALPHA-D-RIBOSE 1-METHYLPHOSPHONATE 5-TRIPHOSPHATE SYNTHASE SUBUNIT PHNL"/>
    <property type="match status" value="1"/>
</dbReference>
<evidence type="ECO:0000259" key="5">
    <source>
        <dbReference type="PROSITE" id="PS50893"/>
    </source>
</evidence>
<accession>A0A073JUA4</accession>
<dbReference type="Proteomes" id="UP000027822">
    <property type="component" value="Unassembled WGS sequence"/>
</dbReference>
<dbReference type="eggNOG" id="COG1136">
    <property type="taxonomic scope" value="Bacteria"/>
</dbReference>
<dbReference type="FunFam" id="3.40.50.300:FF:000032">
    <property type="entry name" value="Export ABC transporter ATP-binding protein"/>
    <property type="match status" value="1"/>
</dbReference>
<dbReference type="Gene3D" id="3.40.50.300">
    <property type="entry name" value="P-loop containing nucleotide triphosphate hydrolases"/>
    <property type="match status" value="1"/>
</dbReference>
<dbReference type="GO" id="GO:0022857">
    <property type="term" value="F:transmembrane transporter activity"/>
    <property type="evidence" value="ECO:0007669"/>
    <property type="project" value="UniProtKB-ARBA"/>
</dbReference>
<evidence type="ECO:0000256" key="2">
    <source>
        <dbReference type="ARBA" id="ARBA00022448"/>
    </source>
</evidence>
<dbReference type="InterPro" id="IPR003593">
    <property type="entry name" value="AAA+_ATPase"/>
</dbReference>
<dbReference type="PROSITE" id="PS50893">
    <property type="entry name" value="ABC_TRANSPORTER_2"/>
    <property type="match status" value="1"/>
</dbReference>
<dbReference type="AlphaFoldDB" id="A0A073JUA4"/>
<dbReference type="CDD" id="cd03255">
    <property type="entry name" value="ABC_MJ0796_LolCDE_FtsE"/>
    <property type="match status" value="1"/>
</dbReference>
<dbReference type="InterPro" id="IPR017911">
    <property type="entry name" value="MacB-like_ATP-bd"/>
</dbReference>
<sequence length="259" mass="28540">MSVLEVKGLTKVYQSKGAVATTALRDINFKIEEGEFVGIMGPSGSGKTTLLNLLATIDKPTSGHVYINNEEINKMRASKLAAFRRTHLGFIFQDFNLLDTLSIKENIILPLVMANRPVKEIDAKVLEIAKFLNIEGVLNKKVYEVSGGQQQRAAAARAIIHEPTLILADEPTGNLDSKSAKSLMGAMQRLHEEKKVTVAMVTHDPVAASYCERILFIRDGEIFSEIHKGQTKQAFFQEILDVLAMLGGEHHEVSAARVQ</sequence>
<dbReference type="SMART" id="SM00382">
    <property type="entry name" value="AAA"/>
    <property type="match status" value="1"/>
</dbReference>
<evidence type="ECO:0000256" key="3">
    <source>
        <dbReference type="ARBA" id="ARBA00022741"/>
    </source>
</evidence>
<feature type="domain" description="ABC transporter" evidence="5">
    <location>
        <begin position="4"/>
        <end position="244"/>
    </location>
</feature>
<dbReference type="EMBL" id="JOTN01000022">
    <property type="protein sequence ID" value="KEK17761.1"/>
    <property type="molecule type" value="Genomic_DNA"/>
</dbReference>
<reference evidence="6 7" key="1">
    <citation type="submission" date="2014-06" db="EMBL/GenBank/DDBJ databases">
        <title>Draft genome sequence of Bacillus manliponensis JCM 15802 (MCCC 1A00708).</title>
        <authorList>
            <person name="Lai Q."/>
            <person name="Liu Y."/>
            <person name="Shao Z."/>
        </authorList>
    </citation>
    <scope>NUCLEOTIDE SEQUENCE [LARGE SCALE GENOMIC DNA]</scope>
    <source>
        <strain evidence="6 7">JCM 15802</strain>
    </source>
</reference>
<organism evidence="6 7">
    <name type="scientific">Bacillus manliponensis</name>
    <dbReference type="NCBI Taxonomy" id="574376"/>
    <lineage>
        <taxon>Bacteria</taxon>
        <taxon>Bacillati</taxon>
        <taxon>Bacillota</taxon>
        <taxon>Bacilli</taxon>
        <taxon>Bacillales</taxon>
        <taxon>Bacillaceae</taxon>
        <taxon>Bacillus</taxon>
        <taxon>Bacillus cereus group</taxon>
    </lineage>
</organism>
<keyword evidence="4 6" id="KW-0067">ATP-binding</keyword>
<proteinExistence type="inferred from homology"/>
<gene>
    <name evidence="6" type="ORF">BAMA_11045</name>
</gene>
<dbReference type="OrthoDB" id="9791546at2"/>
<evidence type="ECO:0000313" key="6">
    <source>
        <dbReference type="EMBL" id="KEK17761.1"/>
    </source>
</evidence>
<dbReference type="RefSeq" id="WP_034642461.1">
    <property type="nucleotide sequence ID" value="NZ_CBCSJC010000005.1"/>
</dbReference>
<comment type="similarity">
    <text evidence="1">Belongs to the ABC transporter superfamily.</text>
</comment>
<dbReference type="STRING" id="574376.BAMA_11045"/>
<dbReference type="InterPro" id="IPR027417">
    <property type="entry name" value="P-loop_NTPase"/>
</dbReference>
<evidence type="ECO:0000313" key="7">
    <source>
        <dbReference type="Proteomes" id="UP000027822"/>
    </source>
</evidence>
<comment type="caution">
    <text evidence="6">The sequence shown here is derived from an EMBL/GenBank/DDBJ whole genome shotgun (WGS) entry which is preliminary data.</text>
</comment>
<keyword evidence="3" id="KW-0547">Nucleotide-binding</keyword>
<name>A0A073JUA4_9BACI</name>
<dbReference type="GO" id="GO:0098796">
    <property type="term" value="C:membrane protein complex"/>
    <property type="evidence" value="ECO:0007669"/>
    <property type="project" value="UniProtKB-ARBA"/>
</dbReference>
<keyword evidence="2" id="KW-0813">Transport</keyword>
<dbReference type="GO" id="GO:0005524">
    <property type="term" value="F:ATP binding"/>
    <property type="evidence" value="ECO:0007669"/>
    <property type="project" value="UniProtKB-KW"/>
</dbReference>
<protein>
    <submittedName>
        <fullName evidence="6">Bacitracin ABC transporter ATP-binding protein</fullName>
    </submittedName>
</protein>
<evidence type="ECO:0000256" key="4">
    <source>
        <dbReference type="ARBA" id="ARBA00022840"/>
    </source>
</evidence>
<dbReference type="PANTHER" id="PTHR42798">
    <property type="entry name" value="LIPOPROTEIN-RELEASING SYSTEM ATP-BINDING PROTEIN LOLD"/>
    <property type="match status" value="1"/>
</dbReference>
<dbReference type="SUPFAM" id="SSF52540">
    <property type="entry name" value="P-loop containing nucleoside triphosphate hydrolases"/>
    <property type="match status" value="1"/>
</dbReference>
<keyword evidence="7" id="KW-1185">Reference proteome</keyword>